<evidence type="ECO:0000256" key="1">
    <source>
        <dbReference type="SAM" id="MobiDB-lite"/>
    </source>
</evidence>
<accession>A0ABZ0SR58</accession>
<organism evidence="2 3">
    <name type="scientific">Microbacterium rhizosphaerae</name>
    <dbReference type="NCBI Taxonomy" id="1678237"/>
    <lineage>
        <taxon>Bacteria</taxon>
        <taxon>Bacillati</taxon>
        <taxon>Actinomycetota</taxon>
        <taxon>Actinomycetes</taxon>
        <taxon>Micrococcales</taxon>
        <taxon>Microbacteriaceae</taxon>
        <taxon>Microbacterium</taxon>
    </lineage>
</organism>
<keyword evidence="3" id="KW-1185">Reference proteome</keyword>
<sequence length="247" mass="25003">MPKQIINLIGILVSVAVLALGIFLVAMPLVTQALGVNAQADQVSHTNVLYQAQVDALNKAKQNKSATDAAVATLRVQIPAAPQLDDVFDVVARASESSGATIATITAGTQTAFVVRTGPTTLSEEKATSNPTPAPSATASGTVGDAQQAKDQSNAQTAQTNAATGATSAAGGQTATGQTRTQIDFAITIKATDMNQVTAFLDGLRAGPRLLSNITSTVTQNGTGIQANVTALTFVDGVTAPTTKGAK</sequence>
<reference evidence="2 3" key="1">
    <citation type="submission" date="2023-11" db="EMBL/GenBank/DDBJ databases">
        <title>Genome sequence of Microbacterium rhizosphaerae KACC 19337.</title>
        <authorList>
            <person name="Choi H."/>
            <person name="Kim S."/>
            <person name="Kim Y."/>
            <person name="Kwon S.-W."/>
            <person name="Heo J."/>
        </authorList>
    </citation>
    <scope>NUCLEOTIDE SEQUENCE [LARGE SCALE GENOMIC DNA]</scope>
    <source>
        <strain evidence="2 3">KACC 19337</strain>
    </source>
</reference>
<feature type="compositionally biased region" description="Polar residues" evidence="1">
    <location>
        <begin position="121"/>
        <end position="141"/>
    </location>
</feature>
<evidence type="ECO:0008006" key="4">
    <source>
        <dbReference type="Google" id="ProtNLM"/>
    </source>
</evidence>
<gene>
    <name evidence="2" type="ORF">SM116_07670</name>
</gene>
<dbReference type="Proteomes" id="UP001323798">
    <property type="component" value="Chromosome"/>
</dbReference>
<proteinExistence type="predicted"/>
<name>A0ABZ0SR58_9MICO</name>
<feature type="region of interest" description="Disordered" evidence="1">
    <location>
        <begin position="121"/>
        <end position="177"/>
    </location>
</feature>
<dbReference type="EMBL" id="CP139368">
    <property type="protein sequence ID" value="WPR91153.1"/>
    <property type="molecule type" value="Genomic_DNA"/>
</dbReference>
<evidence type="ECO:0000313" key="3">
    <source>
        <dbReference type="Proteomes" id="UP001323798"/>
    </source>
</evidence>
<protein>
    <recommendedName>
        <fullName evidence="4">Tfp pilus assembly protein PilO</fullName>
    </recommendedName>
</protein>
<dbReference type="RefSeq" id="WP_320943854.1">
    <property type="nucleotide sequence ID" value="NZ_BAABEU010000007.1"/>
</dbReference>
<feature type="compositionally biased region" description="Low complexity" evidence="1">
    <location>
        <begin position="152"/>
        <end position="177"/>
    </location>
</feature>
<evidence type="ECO:0000313" key="2">
    <source>
        <dbReference type="EMBL" id="WPR91153.1"/>
    </source>
</evidence>